<feature type="region of interest" description="Disordered" evidence="2">
    <location>
        <begin position="354"/>
        <end position="378"/>
    </location>
</feature>
<evidence type="ECO:0000313" key="3">
    <source>
        <dbReference type="EMBL" id="KAL1507863.1"/>
    </source>
</evidence>
<dbReference type="Proteomes" id="UP001515480">
    <property type="component" value="Unassembled WGS sequence"/>
</dbReference>
<evidence type="ECO:0000256" key="1">
    <source>
        <dbReference type="SAM" id="Coils"/>
    </source>
</evidence>
<reference evidence="3 4" key="1">
    <citation type="journal article" date="2024" name="Science">
        <title>Giant polyketide synthase enzymes in the biosynthesis of giant marine polyether toxins.</title>
        <authorList>
            <person name="Fallon T.R."/>
            <person name="Shende V.V."/>
            <person name="Wierzbicki I.H."/>
            <person name="Pendleton A.L."/>
            <person name="Watervoot N.F."/>
            <person name="Auber R.P."/>
            <person name="Gonzalez D.J."/>
            <person name="Wisecaver J.H."/>
            <person name="Moore B.S."/>
        </authorList>
    </citation>
    <scope>NUCLEOTIDE SEQUENCE [LARGE SCALE GENOMIC DNA]</scope>
    <source>
        <strain evidence="3 4">12B1</strain>
    </source>
</reference>
<sequence>MAEAPARVILKMSVQLPDGRKGAIHVFPGSDPAELAKQFCNKHGLTDPKLIRVVERHIVENVNNLPHAKFRTAAPAAAAAAPSAAPPHEEAPRAAEAAERSSDAGLASALDESRRRCAELEEKGAELQARLALAEEREAVQRKEMEELHHANARIATLAFAQAGKSTEEAAAELRQLLQPPGTALKLLNERYMHALQLLGDRAASARRKLAVAECWQVWARAQLQRRAVASERAKALGLAPPPELGPRSTDVSLQCTLQDAALDRAGDAMAAELALAREKRAAAERQVEELRTKLQSTTDELSEVTQALIVAKIAQAELNSERLGLDHDIKQLEKQIVIESVEQFDAIPFYSTPRGSNRKLLQVSTTPPQLSSRATMS</sequence>
<keyword evidence="1" id="KW-0175">Coiled coil</keyword>
<dbReference type="AlphaFoldDB" id="A0AB34IXJ5"/>
<dbReference type="EMBL" id="JBGBPQ010000017">
    <property type="protein sequence ID" value="KAL1507863.1"/>
    <property type="molecule type" value="Genomic_DNA"/>
</dbReference>
<dbReference type="PANTHER" id="PTHR35381:SF1">
    <property type="entry name" value="EF-HAND DOMAIN-CONTAINING PROTEIN"/>
    <property type="match status" value="1"/>
</dbReference>
<proteinExistence type="predicted"/>
<gene>
    <name evidence="3" type="ORF">AB1Y20_007471</name>
</gene>
<comment type="caution">
    <text evidence="3">The sequence shown here is derived from an EMBL/GenBank/DDBJ whole genome shotgun (WGS) entry which is preliminary data.</text>
</comment>
<evidence type="ECO:0000256" key="2">
    <source>
        <dbReference type="SAM" id="MobiDB-lite"/>
    </source>
</evidence>
<name>A0AB34IXJ5_PRYPA</name>
<organism evidence="3 4">
    <name type="scientific">Prymnesium parvum</name>
    <name type="common">Toxic golden alga</name>
    <dbReference type="NCBI Taxonomy" id="97485"/>
    <lineage>
        <taxon>Eukaryota</taxon>
        <taxon>Haptista</taxon>
        <taxon>Haptophyta</taxon>
        <taxon>Prymnesiophyceae</taxon>
        <taxon>Prymnesiales</taxon>
        <taxon>Prymnesiaceae</taxon>
        <taxon>Prymnesium</taxon>
    </lineage>
</organism>
<accession>A0AB34IXJ5</accession>
<feature type="coiled-coil region" evidence="1">
    <location>
        <begin position="274"/>
        <end position="336"/>
    </location>
</feature>
<evidence type="ECO:0000313" key="4">
    <source>
        <dbReference type="Proteomes" id="UP001515480"/>
    </source>
</evidence>
<feature type="coiled-coil region" evidence="1">
    <location>
        <begin position="110"/>
        <end position="137"/>
    </location>
</feature>
<feature type="compositionally biased region" description="Polar residues" evidence="2">
    <location>
        <begin position="363"/>
        <end position="378"/>
    </location>
</feature>
<dbReference type="PANTHER" id="PTHR35381">
    <property type="entry name" value="EF-HAND DOMAIN-CONTAINING PROTEIN"/>
    <property type="match status" value="1"/>
</dbReference>
<protein>
    <submittedName>
        <fullName evidence="3">Uncharacterized protein</fullName>
    </submittedName>
</protein>
<keyword evidence="4" id="KW-1185">Reference proteome</keyword>
<feature type="region of interest" description="Disordered" evidence="2">
    <location>
        <begin position="76"/>
        <end position="110"/>
    </location>
</feature>
<feature type="compositionally biased region" description="Basic and acidic residues" evidence="2">
    <location>
        <begin position="87"/>
        <end position="102"/>
    </location>
</feature>